<protein>
    <submittedName>
        <fullName evidence="2">Uncharacterized protein</fullName>
    </submittedName>
</protein>
<name>A0A5N7BN17_9EURO</name>
<reference evidence="2 3" key="1">
    <citation type="submission" date="2019-04" db="EMBL/GenBank/DDBJ databases">
        <title>Friends and foes A comparative genomics studyof 23 Aspergillus species from section Flavi.</title>
        <authorList>
            <consortium name="DOE Joint Genome Institute"/>
            <person name="Kjaerbolling I."/>
            <person name="Vesth T."/>
            <person name="Frisvad J.C."/>
            <person name="Nybo J.L."/>
            <person name="Theobald S."/>
            <person name="Kildgaard S."/>
            <person name="Isbrandt T."/>
            <person name="Kuo A."/>
            <person name="Sato A."/>
            <person name="Lyhne E.K."/>
            <person name="Kogle M.E."/>
            <person name="Wiebenga A."/>
            <person name="Kun R.S."/>
            <person name="Lubbers R.J."/>
            <person name="Makela M.R."/>
            <person name="Barry K."/>
            <person name="Chovatia M."/>
            <person name="Clum A."/>
            <person name="Daum C."/>
            <person name="Haridas S."/>
            <person name="He G."/>
            <person name="LaButti K."/>
            <person name="Lipzen A."/>
            <person name="Mondo S."/>
            <person name="Riley R."/>
            <person name="Salamov A."/>
            <person name="Simmons B.A."/>
            <person name="Magnuson J.K."/>
            <person name="Henrissat B."/>
            <person name="Mortensen U.H."/>
            <person name="Larsen T.O."/>
            <person name="Devries R.P."/>
            <person name="Grigoriev I.V."/>
            <person name="Machida M."/>
            <person name="Baker S.E."/>
            <person name="Andersen M.R."/>
        </authorList>
    </citation>
    <scope>NUCLEOTIDE SEQUENCE [LARGE SCALE GENOMIC DNA]</scope>
    <source>
        <strain evidence="2 3">IBT 29228</strain>
    </source>
</reference>
<feature type="region of interest" description="Disordered" evidence="1">
    <location>
        <begin position="72"/>
        <end position="124"/>
    </location>
</feature>
<feature type="region of interest" description="Disordered" evidence="1">
    <location>
        <begin position="347"/>
        <end position="369"/>
    </location>
</feature>
<keyword evidence="3" id="KW-1185">Reference proteome</keyword>
<evidence type="ECO:0000313" key="2">
    <source>
        <dbReference type="EMBL" id="KAE8383224.1"/>
    </source>
</evidence>
<feature type="region of interest" description="Disordered" evidence="1">
    <location>
        <begin position="253"/>
        <end position="274"/>
    </location>
</feature>
<sequence>MSNQQALSDLLLRPGPIFTTTMLDGQSDDAAMRTPAHYGPCGVVLGRLRVRRAQNESESGPSAISMLHMESQVRDSPDPTYPVQKHHTAPDTIILDSPSPTSQTVGLKREPEDDDRTASHADQNDWSLENLPDVLYILKPENGKSRHVVRTTAHKVFGKHVNAFSVLPDQISSKVEGWRLEAWMRLDRRMTGHDIIDRVNPKYRPGLTSIDIELRRKAFREKFHVACWGAQKTINNISRLALSMGIDPASNTTRGLTPGLIDPSKGEAGGRVPLPPQAACDNIPNSVSQPDHSDSSILEQTLTTQSSSGHTPTVILDESHQGHKANSAEILYQLHWDAKHLRKKRVPNNGHFKITNPRLKRQGFHDPAR</sequence>
<feature type="compositionally biased region" description="Basic and acidic residues" evidence="1">
    <location>
        <begin position="107"/>
        <end position="123"/>
    </location>
</feature>
<dbReference type="EMBL" id="ML736156">
    <property type="protein sequence ID" value="KAE8383224.1"/>
    <property type="molecule type" value="Genomic_DNA"/>
</dbReference>
<evidence type="ECO:0000313" key="3">
    <source>
        <dbReference type="Proteomes" id="UP000326198"/>
    </source>
</evidence>
<evidence type="ECO:0000256" key="1">
    <source>
        <dbReference type="SAM" id="MobiDB-lite"/>
    </source>
</evidence>
<dbReference type="AlphaFoldDB" id="A0A5N7BN17"/>
<organism evidence="2 3">
    <name type="scientific">Aspergillus bertholletiae</name>
    <dbReference type="NCBI Taxonomy" id="1226010"/>
    <lineage>
        <taxon>Eukaryota</taxon>
        <taxon>Fungi</taxon>
        <taxon>Dikarya</taxon>
        <taxon>Ascomycota</taxon>
        <taxon>Pezizomycotina</taxon>
        <taxon>Eurotiomycetes</taxon>
        <taxon>Eurotiomycetidae</taxon>
        <taxon>Eurotiales</taxon>
        <taxon>Aspergillaceae</taxon>
        <taxon>Aspergillus</taxon>
        <taxon>Aspergillus subgen. Circumdati</taxon>
    </lineage>
</organism>
<gene>
    <name evidence="2" type="ORF">BDV26DRAFT_303532</name>
</gene>
<dbReference type="Proteomes" id="UP000326198">
    <property type="component" value="Unassembled WGS sequence"/>
</dbReference>
<proteinExistence type="predicted"/>
<dbReference type="OrthoDB" id="5348779at2759"/>
<accession>A0A5N7BN17</accession>